<proteinExistence type="inferred from homology"/>
<keyword evidence="2" id="KW-0680">Restriction system</keyword>
<feature type="domain" description="Type I restriction modification DNA specificity" evidence="5">
    <location>
        <begin position="256"/>
        <end position="356"/>
    </location>
</feature>
<gene>
    <name evidence="6" type="ORF">HD593_001667</name>
</gene>
<dbReference type="InterPro" id="IPR000055">
    <property type="entry name" value="Restrct_endonuc_typeI_TRD"/>
</dbReference>
<dbReference type="EC" id="3.1.21.3" evidence="6"/>
<dbReference type="PANTHER" id="PTHR43140:SF1">
    <property type="entry name" value="TYPE I RESTRICTION ENZYME ECOKI SPECIFICITY SUBUNIT"/>
    <property type="match status" value="1"/>
</dbReference>
<dbReference type="Gene3D" id="3.90.220.20">
    <property type="entry name" value="DNA methylase specificity domains"/>
    <property type="match status" value="3"/>
</dbReference>
<reference evidence="6 7" key="1">
    <citation type="submission" date="2020-08" db="EMBL/GenBank/DDBJ databases">
        <title>Sequencing the genomes of 1000 actinobacteria strains.</title>
        <authorList>
            <person name="Klenk H.-P."/>
        </authorList>
    </citation>
    <scope>NUCLEOTIDE SEQUENCE [LARGE SCALE GENOMIC DNA]</scope>
    <source>
        <strain evidence="6 7">DSM 43768</strain>
    </source>
</reference>
<sequence length="378" mass="41957">MALPERPLGEAITLARCSVSVNADHEYRIAGIYSFGKGLIKRPTITGNETAYKALSRLTTGQLVMSKLNAWEGALAVVPEEFSGAHVSPEYPVFDIIEAEADVRYISHLVSWPPLWDRLTPRGSMVRRKRTTPATLMSTPVPLPDLDEQRRIAARLDAATAKLGELAKLRSRAEALRVAIRDSVFHEEQGNAPTRLGNVLSLERIPVTPQPDAQYSQIGIRSFGKGIFHRPPVLGSELSKLKYFEIHPDRLIVSNIMAWEGAIAISGTNESGFIGSHRFLTYRPSDAVDIRYLNYFFQTRAGRDLIRSTSTGTVLRNQTLSMKDFESLSVALPSKRRQEEIAQMLDRLGDTQNRSNQQADLGVTLTNSLLNAAFSGRL</sequence>
<dbReference type="GO" id="GO:0009307">
    <property type="term" value="P:DNA restriction-modification system"/>
    <property type="evidence" value="ECO:0007669"/>
    <property type="project" value="UniProtKB-KW"/>
</dbReference>
<evidence type="ECO:0000256" key="4">
    <source>
        <dbReference type="ARBA" id="ARBA00038652"/>
    </source>
</evidence>
<evidence type="ECO:0000259" key="5">
    <source>
        <dbReference type="Pfam" id="PF01420"/>
    </source>
</evidence>
<dbReference type="RefSeq" id="WP_185101609.1">
    <property type="nucleotide sequence ID" value="NZ_BAAAXY010000087.1"/>
</dbReference>
<dbReference type="GO" id="GO:0003677">
    <property type="term" value="F:DNA binding"/>
    <property type="evidence" value="ECO:0007669"/>
    <property type="project" value="UniProtKB-KW"/>
</dbReference>
<evidence type="ECO:0000313" key="6">
    <source>
        <dbReference type="EMBL" id="MBB6546872.1"/>
    </source>
</evidence>
<organism evidence="6 7">
    <name type="scientific">Nonomuraea rubra</name>
    <dbReference type="NCBI Taxonomy" id="46180"/>
    <lineage>
        <taxon>Bacteria</taxon>
        <taxon>Bacillati</taxon>
        <taxon>Actinomycetota</taxon>
        <taxon>Actinomycetes</taxon>
        <taxon>Streptosporangiales</taxon>
        <taxon>Streptosporangiaceae</taxon>
        <taxon>Nonomuraea</taxon>
    </lineage>
</organism>
<keyword evidence="6" id="KW-0378">Hydrolase</keyword>
<dbReference type="InterPro" id="IPR051212">
    <property type="entry name" value="Type-I_RE_S_subunit"/>
</dbReference>
<comment type="similarity">
    <text evidence="1">Belongs to the type-I restriction system S methylase family.</text>
</comment>
<protein>
    <submittedName>
        <fullName evidence="6">Type I restriction enzyme S subunit</fullName>
        <ecNumber evidence="6">3.1.21.3</ecNumber>
    </submittedName>
</protein>
<comment type="subunit">
    <text evidence="4">The methyltransferase is composed of M and S polypeptides.</text>
</comment>
<evidence type="ECO:0000313" key="7">
    <source>
        <dbReference type="Proteomes" id="UP000565579"/>
    </source>
</evidence>
<dbReference type="CDD" id="cd16961">
    <property type="entry name" value="RMtype1_S_TRD-CR_like"/>
    <property type="match status" value="1"/>
</dbReference>
<name>A0A7X0TWT8_9ACTN</name>
<dbReference type="InterPro" id="IPR044946">
    <property type="entry name" value="Restrct_endonuc_typeI_TRD_sf"/>
</dbReference>
<evidence type="ECO:0000256" key="3">
    <source>
        <dbReference type="ARBA" id="ARBA00023125"/>
    </source>
</evidence>
<dbReference type="SUPFAM" id="SSF116734">
    <property type="entry name" value="DNA methylase specificity domain"/>
    <property type="match status" value="2"/>
</dbReference>
<dbReference type="Proteomes" id="UP000565579">
    <property type="component" value="Unassembled WGS sequence"/>
</dbReference>
<dbReference type="PANTHER" id="PTHR43140">
    <property type="entry name" value="TYPE-1 RESTRICTION ENZYME ECOKI SPECIFICITY PROTEIN"/>
    <property type="match status" value="1"/>
</dbReference>
<dbReference type="Pfam" id="PF01420">
    <property type="entry name" value="Methylase_S"/>
    <property type="match status" value="1"/>
</dbReference>
<dbReference type="EMBL" id="JACHMI010000001">
    <property type="protein sequence ID" value="MBB6546872.1"/>
    <property type="molecule type" value="Genomic_DNA"/>
</dbReference>
<keyword evidence="3" id="KW-0238">DNA-binding</keyword>
<evidence type="ECO:0000256" key="2">
    <source>
        <dbReference type="ARBA" id="ARBA00022747"/>
    </source>
</evidence>
<dbReference type="AlphaFoldDB" id="A0A7X0TWT8"/>
<accession>A0A7X0TWT8</accession>
<keyword evidence="7" id="KW-1185">Reference proteome</keyword>
<comment type="caution">
    <text evidence="6">The sequence shown here is derived from an EMBL/GenBank/DDBJ whole genome shotgun (WGS) entry which is preliminary data.</text>
</comment>
<evidence type="ECO:0000256" key="1">
    <source>
        <dbReference type="ARBA" id="ARBA00010923"/>
    </source>
</evidence>
<dbReference type="GO" id="GO:0009035">
    <property type="term" value="F:type I site-specific deoxyribonuclease activity"/>
    <property type="evidence" value="ECO:0007669"/>
    <property type="project" value="UniProtKB-EC"/>
</dbReference>